<dbReference type="GO" id="GO:0071949">
    <property type="term" value="F:FAD binding"/>
    <property type="evidence" value="ECO:0007669"/>
    <property type="project" value="InterPro"/>
</dbReference>
<dbReference type="GeneID" id="6007874"/>
<evidence type="ECO:0000256" key="6">
    <source>
        <dbReference type="ARBA" id="ARBA00023033"/>
    </source>
</evidence>
<organism evidence="8 9">
    <name type="scientific">Coprinopsis cinerea (strain Okayama-7 / 130 / ATCC MYA-4618 / FGSC 9003)</name>
    <name type="common">Inky cap fungus</name>
    <name type="synonym">Hormographiella aspergillata</name>
    <dbReference type="NCBI Taxonomy" id="240176"/>
    <lineage>
        <taxon>Eukaryota</taxon>
        <taxon>Fungi</taxon>
        <taxon>Dikarya</taxon>
        <taxon>Basidiomycota</taxon>
        <taxon>Agaricomycotina</taxon>
        <taxon>Agaricomycetes</taxon>
        <taxon>Agaricomycetidae</taxon>
        <taxon>Agaricales</taxon>
        <taxon>Agaricineae</taxon>
        <taxon>Psathyrellaceae</taxon>
        <taxon>Coprinopsis</taxon>
    </lineage>
</organism>
<dbReference type="GO" id="GO:0016705">
    <property type="term" value="F:oxidoreductase activity, acting on paired donors, with incorporation or reduction of molecular oxygen"/>
    <property type="evidence" value="ECO:0007669"/>
    <property type="project" value="InterPro"/>
</dbReference>
<dbReference type="VEuPathDB" id="FungiDB:CC1G_00949"/>
<dbReference type="NCBIfam" id="TIGR01988">
    <property type="entry name" value="Ubi-OHases"/>
    <property type="match status" value="1"/>
</dbReference>
<feature type="domain" description="FAD-binding" evidence="7">
    <location>
        <begin position="79"/>
        <end position="227"/>
    </location>
</feature>
<dbReference type="InterPro" id="IPR002938">
    <property type="entry name" value="FAD-bd"/>
</dbReference>
<dbReference type="PANTHER" id="PTHR43876:SF7">
    <property type="entry name" value="UBIQUINONE BIOSYNTHESIS MONOOXYGENASE COQ6, MITOCHONDRIAL"/>
    <property type="match status" value="1"/>
</dbReference>
<dbReference type="FunFam" id="3.50.50.60:FF:000021">
    <property type="entry name" value="Ubiquinone biosynthesis monooxygenase COQ6"/>
    <property type="match status" value="1"/>
</dbReference>
<dbReference type="KEGG" id="cci:CC1G_00949"/>
<proteinExistence type="inferred from homology"/>
<evidence type="ECO:0000259" key="7">
    <source>
        <dbReference type="Pfam" id="PF01494"/>
    </source>
</evidence>
<dbReference type="OrthoDB" id="683240at2759"/>
<evidence type="ECO:0000256" key="5">
    <source>
        <dbReference type="ARBA" id="ARBA00023002"/>
    </source>
</evidence>
<dbReference type="PROSITE" id="PS01304">
    <property type="entry name" value="UBIH"/>
    <property type="match status" value="1"/>
</dbReference>
<accession>A8N974</accession>
<dbReference type="Pfam" id="PF01494">
    <property type="entry name" value="FAD_binding_3"/>
    <property type="match status" value="2"/>
</dbReference>
<evidence type="ECO:0000256" key="4">
    <source>
        <dbReference type="ARBA" id="ARBA00022827"/>
    </source>
</evidence>
<comment type="similarity">
    <text evidence="2">Belongs to the UbiH/COQ6 family.</text>
</comment>
<dbReference type="Gene3D" id="3.50.50.60">
    <property type="entry name" value="FAD/NAD(P)-binding domain"/>
    <property type="match status" value="2"/>
</dbReference>
<protein>
    <submittedName>
        <fullName evidence="8">COQ6 monooxygenase</fullName>
    </submittedName>
</protein>
<dbReference type="FunCoup" id="A8N974">
    <property type="interactions" value="275"/>
</dbReference>
<keyword evidence="9" id="KW-1185">Reference proteome</keyword>
<dbReference type="SUPFAM" id="SSF51905">
    <property type="entry name" value="FAD/NAD(P)-binding domain"/>
    <property type="match status" value="1"/>
</dbReference>
<dbReference type="InterPro" id="IPR010971">
    <property type="entry name" value="UbiH/COQ6"/>
</dbReference>
<evidence type="ECO:0000313" key="9">
    <source>
        <dbReference type="Proteomes" id="UP000001861"/>
    </source>
</evidence>
<dbReference type="AlphaFoldDB" id="A8N974"/>
<dbReference type="GO" id="GO:0006744">
    <property type="term" value="P:ubiquinone biosynthetic process"/>
    <property type="evidence" value="ECO:0007669"/>
    <property type="project" value="InterPro"/>
</dbReference>
<gene>
    <name evidence="8" type="ORF">CC1G_00949</name>
</gene>
<evidence type="ECO:0000256" key="3">
    <source>
        <dbReference type="ARBA" id="ARBA00022630"/>
    </source>
</evidence>
<dbReference type="OMA" id="VKQMQVW"/>
<name>A8N974_COPC7</name>
<evidence type="ECO:0000256" key="1">
    <source>
        <dbReference type="ARBA" id="ARBA00001974"/>
    </source>
</evidence>
<dbReference type="GO" id="GO:0005739">
    <property type="term" value="C:mitochondrion"/>
    <property type="evidence" value="ECO:0007669"/>
    <property type="project" value="TreeGrafter"/>
</dbReference>
<dbReference type="GO" id="GO:0004497">
    <property type="term" value="F:monooxygenase activity"/>
    <property type="evidence" value="ECO:0007669"/>
    <property type="project" value="UniProtKB-KW"/>
</dbReference>
<feature type="domain" description="FAD-binding" evidence="7">
    <location>
        <begin position="323"/>
        <end position="360"/>
    </location>
</feature>
<keyword evidence="3" id="KW-0285">Flavoprotein</keyword>
<evidence type="ECO:0000256" key="2">
    <source>
        <dbReference type="ARBA" id="ARBA00005349"/>
    </source>
</evidence>
<dbReference type="InterPro" id="IPR018168">
    <property type="entry name" value="Ubi_Hdrlase_CS"/>
</dbReference>
<reference evidence="8 9" key="1">
    <citation type="journal article" date="2010" name="Proc. Natl. Acad. Sci. U.S.A.">
        <title>Insights into evolution of multicellular fungi from the assembled chromosomes of the mushroom Coprinopsis cinerea (Coprinus cinereus).</title>
        <authorList>
            <person name="Stajich J.E."/>
            <person name="Wilke S.K."/>
            <person name="Ahren D."/>
            <person name="Au C.H."/>
            <person name="Birren B.W."/>
            <person name="Borodovsky M."/>
            <person name="Burns C."/>
            <person name="Canback B."/>
            <person name="Casselton L.A."/>
            <person name="Cheng C.K."/>
            <person name="Deng J."/>
            <person name="Dietrich F.S."/>
            <person name="Fargo D.C."/>
            <person name="Farman M.L."/>
            <person name="Gathman A.C."/>
            <person name="Goldberg J."/>
            <person name="Guigo R."/>
            <person name="Hoegger P.J."/>
            <person name="Hooker J.B."/>
            <person name="Huggins A."/>
            <person name="James T.Y."/>
            <person name="Kamada T."/>
            <person name="Kilaru S."/>
            <person name="Kodira C."/>
            <person name="Kues U."/>
            <person name="Kupfer D."/>
            <person name="Kwan H.S."/>
            <person name="Lomsadze A."/>
            <person name="Li W."/>
            <person name="Lilly W.W."/>
            <person name="Ma L.J."/>
            <person name="Mackey A.J."/>
            <person name="Manning G."/>
            <person name="Martin F."/>
            <person name="Muraguchi H."/>
            <person name="Natvig D.O."/>
            <person name="Palmerini H."/>
            <person name="Ramesh M.A."/>
            <person name="Rehmeyer C.J."/>
            <person name="Roe B.A."/>
            <person name="Shenoy N."/>
            <person name="Stanke M."/>
            <person name="Ter-Hovhannisyan V."/>
            <person name="Tunlid A."/>
            <person name="Velagapudi R."/>
            <person name="Vision T.J."/>
            <person name="Zeng Q."/>
            <person name="Zolan M.E."/>
            <person name="Pukkila P.J."/>
        </authorList>
    </citation>
    <scope>NUCLEOTIDE SEQUENCE [LARGE SCALE GENOMIC DNA]</scope>
    <source>
        <strain evidence="9">Okayama-7 / 130 / ATCC MYA-4618 / FGSC 9003</strain>
    </source>
</reference>
<comment type="cofactor">
    <cofactor evidence="1">
        <name>FAD</name>
        <dbReference type="ChEBI" id="CHEBI:57692"/>
    </cofactor>
</comment>
<evidence type="ECO:0000313" key="8">
    <source>
        <dbReference type="EMBL" id="EAU90565.2"/>
    </source>
</evidence>
<dbReference type="eggNOG" id="KOG3855">
    <property type="taxonomic scope" value="Eukaryota"/>
</dbReference>
<comment type="caution">
    <text evidence="8">The sequence shown here is derived from an EMBL/GenBank/DDBJ whole genome shotgun (WGS) entry which is preliminary data.</text>
</comment>
<dbReference type="InterPro" id="IPR036188">
    <property type="entry name" value="FAD/NAD-bd_sf"/>
</dbReference>
<dbReference type="Proteomes" id="UP000001861">
    <property type="component" value="Unassembled WGS sequence"/>
</dbReference>
<dbReference type="STRING" id="240176.A8N974"/>
<dbReference type="HOGENOM" id="CLU_009665_8_0_1"/>
<keyword evidence="5" id="KW-0560">Oxidoreductase</keyword>
<keyword evidence="6 8" id="KW-0503">Monooxygenase</keyword>
<keyword evidence="4" id="KW-0274">FAD</keyword>
<dbReference type="EMBL" id="AACS02000007">
    <property type="protein sequence ID" value="EAU90565.2"/>
    <property type="molecule type" value="Genomic_DNA"/>
</dbReference>
<dbReference type="RefSeq" id="XP_001831402.2">
    <property type="nucleotide sequence ID" value="XM_001831350.2"/>
</dbReference>
<dbReference type="InParanoid" id="A8N974"/>
<dbReference type="PANTHER" id="PTHR43876">
    <property type="entry name" value="UBIQUINONE BIOSYNTHESIS MONOOXYGENASE COQ6, MITOCHONDRIAL"/>
    <property type="match status" value="1"/>
</dbReference>
<dbReference type="InterPro" id="IPR051205">
    <property type="entry name" value="UbiH/COQ6_monooxygenase"/>
</dbReference>
<sequence>MKEWAPGPGLYSNRVVSLTNASQAFLKRIGAWSYVEEARTTGVWDGVSDARITFSASDIGLDNPVDGMSRLTENFNLQRGLLRHLSTLSSRVQLLERTKVQSIQRTSTENSSWPLVHLDNGKILRSRLLVGADGFNSPVRTFAGIQSFGWSYDTQAIVATMEHEPRGAFEPPNTTAYQRFLPTGPIAFLPLSPTVSSLVWSTRPHIAKALLSCEPDVLASMINAAFRLPSLSLKYLYERILEAHNANTHITLPQIQEEILFREKSHQIDQHSAYTSVVAAPRGGIAPEGSEAVPPFVRSLQAGSVASFPLRFMHADSYIGEGKGERTVLIGDAAHTIHPLAGQGLNLGLGDVECLAKSIENAASRGGDIGSYTALLPYAQQRYLENHVLMAANDKLHKIYSTELEPIVWARSVGLEVVNELDSLKAALMISAGAKPRHESYSAVWETAAKVIPNVSTVFEISRKVVPTIGGALLAGASNLLLQAQKDVNKK</sequence>